<dbReference type="InterPro" id="IPR050356">
    <property type="entry name" value="SulA_CellDiv_inhibitor"/>
</dbReference>
<dbReference type="Proteomes" id="UP000539175">
    <property type="component" value="Unassembled WGS sequence"/>
</dbReference>
<name>A0A7X0AWT8_9PROT</name>
<dbReference type="SUPFAM" id="SSF56672">
    <property type="entry name" value="DNA/RNA polymerases"/>
    <property type="match status" value="1"/>
</dbReference>
<dbReference type="InterPro" id="IPR043502">
    <property type="entry name" value="DNA/RNA_pol_sf"/>
</dbReference>
<dbReference type="RefSeq" id="WP_184797438.1">
    <property type="nucleotide sequence ID" value="NZ_JACIIZ010000002.1"/>
</dbReference>
<proteinExistence type="predicted"/>
<evidence type="ECO:0000256" key="1">
    <source>
        <dbReference type="ARBA" id="ARBA00022763"/>
    </source>
</evidence>
<dbReference type="PANTHER" id="PTHR35369">
    <property type="entry name" value="BLR3025 PROTEIN-RELATED"/>
    <property type="match status" value="1"/>
</dbReference>
<evidence type="ECO:0000313" key="4">
    <source>
        <dbReference type="EMBL" id="MBB6250119.1"/>
    </source>
</evidence>
<dbReference type="EMBL" id="JACIIZ010000002">
    <property type="protein sequence ID" value="MBB6250119.1"/>
    <property type="molecule type" value="Genomic_DNA"/>
</dbReference>
<feature type="region of interest" description="Disordered" evidence="2">
    <location>
        <begin position="433"/>
        <end position="460"/>
    </location>
</feature>
<dbReference type="AlphaFoldDB" id="A0A7X0AWT8"/>
<organism evidence="4 5">
    <name type="scientific">Nitrospirillum iridis</name>
    <dbReference type="NCBI Taxonomy" id="765888"/>
    <lineage>
        <taxon>Bacteria</taxon>
        <taxon>Pseudomonadati</taxon>
        <taxon>Pseudomonadota</taxon>
        <taxon>Alphaproteobacteria</taxon>
        <taxon>Rhodospirillales</taxon>
        <taxon>Azospirillaceae</taxon>
        <taxon>Nitrospirillum</taxon>
    </lineage>
</organism>
<sequence length="567" mass="60598">MRRILSLWLPTFATDRVRRGLVPPLAADTPLLTRMADKGRLTVAAVNAAARAKRLVPGMGLADARALEPQVHVVDADPDGDRAALERLADWARRYTPWTAVDPSDPPGFGPKGIGGGPGLLLDITGCAHLQGGEHQLLLDLEGRLAKAGFEGRAAIADTIGAAWALARFGALLVAPPGGAVEALADLPLPALRLGPDLVASLRRVGLRRVGELMRQGTGGKSRAALAARYGAQVSLRLDQALGWVEEPLSPRRPPARHTARLTVVDPISTPEGLAQAVRHLLGRVAASLTAAGEGARSLELEAWRIDAGHDAPPQVLGVGASRPNRDPAHLWRLLEPRMDKLEPGPGFEVMAVSVTHAAPFDGGQAVLAGDGLGELAGPPLGGGLSGGNPVLADPPVAELVDRLGARLGQGRVLRLLPRQSWIPERAVRAVPAEAQDNAPQSTSPMAAPPAPAAPFLGNGAWPADRPRPIRLLPRPEAVEVVAPIPDDPPLLFRWRDQTYRVGRAEGPERLMPEWWEGGERRPDPNPEPRDYYRVEDGEGRRFWLYRLGLYHAGGPPPRWFLHGFFG</sequence>
<reference evidence="4 5" key="1">
    <citation type="submission" date="2020-08" db="EMBL/GenBank/DDBJ databases">
        <title>Genomic Encyclopedia of Type Strains, Phase IV (KMG-IV): sequencing the most valuable type-strain genomes for metagenomic binning, comparative biology and taxonomic classification.</title>
        <authorList>
            <person name="Goeker M."/>
        </authorList>
    </citation>
    <scope>NUCLEOTIDE SEQUENCE [LARGE SCALE GENOMIC DNA]</scope>
    <source>
        <strain evidence="4 5">DSM 22198</strain>
    </source>
</reference>
<protein>
    <submittedName>
        <fullName evidence="4">Protein ImuB</fullName>
    </submittedName>
</protein>
<keyword evidence="1" id="KW-0227">DNA damage</keyword>
<accession>A0A7X0AWT8</accession>
<evidence type="ECO:0000256" key="2">
    <source>
        <dbReference type="SAM" id="MobiDB-lite"/>
    </source>
</evidence>
<comment type="caution">
    <text evidence="4">The sequence shown here is derived from an EMBL/GenBank/DDBJ whole genome shotgun (WGS) entry which is preliminary data.</text>
</comment>
<keyword evidence="5" id="KW-1185">Reference proteome</keyword>
<dbReference type="GO" id="GO:0006281">
    <property type="term" value="P:DNA repair"/>
    <property type="evidence" value="ECO:0007669"/>
    <property type="project" value="InterPro"/>
</dbReference>
<dbReference type="Pfam" id="PF00817">
    <property type="entry name" value="IMS"/>
    <property type="match status" value="1"/>
</dbReference>
<dbReference type="PANTHER" id="PTHR35369:SF2">
    <property type="entry name" value="BLR3025 PROTEIN"/>
    <property type="match status" value="1"/>
</dbReference>
<dbReference type="CDD" id="cd03468">
    <property type="entry name" value="PolY_like"/>
    <property type="match status" value="1"/>
</dbReference>
<dbReference type="InterPro" id="IPR001126">
    <property type="entry name" value="UmuC"/>
</dbReference>
<feature type="domain" description="UmuC" evidence="3">
    <location>
        <begin position="40"/>
        <end position="165"/>
    </location>
</feature>
<evidence type="ECO:0000313" key="5">
    <source>
        <dbReference type="Proteomes" id="UP000539175"/>
    </source>
</evidence>
<gene>
    <name evidence="4" type="ORF">FHS74_000660</name>
</gene>
<evidence type="ECO:0000259" key="3">
    <source>
        <dbReference type="Pfam" id="PF00817"/>
    </source>
</evidence>